<dbReference type="Gene3D" id="3.40.710.10">
    <property type="entry name" value="DD-peptidase/beta-lactamase superfamily"/>
    <property type="match status" value="1"/>
</dbReference>
<protein>
    <submittedName>
        <fullName evidence="2">CubicO group peptidase, beta-lactamase class C family</fullName>
    </submittedName>
</protein>
<organism evidence="2 3">
    <name type="scientific">Nonomuraea solani</name>
    <dbReference type="NCBI Taxonomy" id="1144553"/>
    <lineage>
        <taxon>Bacteria</taxon>
        <taxon>Bacillati</taxon>
        <taxon>Actinomycetota</taxon>
        <taxon>Actinomycetes</taxon>
        <taxon>Streptosporangiales</taxon>
        <taxon>Streptosporangiaceae</taxon>
        <taxon>Nonomuraea</taxon>
    </lineage>
</organism>
<dbReference type="PANTHER" id="PTHR46825">
    <property type="entry name" value="D-ALANYL-D-ALANINE-CARBOXYPEPTIDASE/ENDOPEPTIDASE AMPH"/>
    <property type="match status" value="1"/>
</dbReference>
<feature type="domain" description="Beta-lactamase-related" evidence="1">
    <location>
        <begin position="11"/>
        <end position="356"/>
    </location>
</feature>
<evidence type="ECO:0000259" key="1">
    <source>
        <dbReference type="Pfam" id="PF00144"/>
    </source>
</evidence>
<dbReference type="SUPFAM" id="SSF56601">
    <property type="entry name" value="beta-lactamase/transpeptidase-like"/>
    <property type="match status" value="1"/>
</dbReference>
<evidence type="ECO:0000313" key="2">
    <source>
        <dbReference type="EMBL" id="SEG98862.1"/>
    </source>
</evidence>
<dbReference type="EMBL" id="FNVT01000012">
    <property type="protein sequence ID" value="SEG98862.1"/>
    <property type="molecule type" value="Genomic_DNA"/>
</dbReference>
<accession>A0A1H6ELX8</accession>
<dbReference type="Proteomes" id="UP000236732">
    <property type="component" value="Unassembled WGS sequence"/>
</dbReference>
<dbReference type="RefSeq" id="WP_103960359.1">
    <property type="nucleotide sequence ID" value="NZ_FNVT01000012.1"/>
</dbReference>
<sequence>MTSSRRERVQEVLDRAVAEGSAPGIVAEIQDQDGGWFGSAGVADLETGRRREPGEQFHAGSSGKAFTAAAMLTLEAEGRLSLDDTVDTWLPGVITGNGNDGREITIWQLLTHTGGLGITGLSAEIVRKYHTRAGAEEHRYDVLTVDELLKRQLAIPPLYKPGEDFAYSNGGYHIAGAIIEKATGRSYEDELDRTVIQPLKLTGTYARTFAERRYRGPHTKAYTRMFIRDGVDPDSLTPDNYASLLLGPESDPVDVTDRTIPTWAAGGVVSTTGDLIRLLRALTTGSLLPPAQHRTMWRTVPTRDWIPNARYGTGVAQWPLADGRVLHVVAGVEGGTVSVTLGTPDGGLIVSTHLNGDWNWYMTCYQIAEAAFGSPFLLPNEASQ</sequence>
<name>A0A1H6ELX8_9ACTN</name>
<dbReference type="OrthoDB" id="3499702at2"/>
<dbReference type="PANTHER" id="PTHR46825:SF7">
    <property type="entry name" value="D-ALANYL-D-ALANINE CARBOXYPEPTIDASE"/>
    <property type="match status" value="1"/>
</dbReference>
<dbReference type="InterPro" id="IPR012338">
    <property type="entry name" value="Beta-lactam/transpept-like"/>
</dbReference>
<proteinExistence type="predicted"/>
<dbReference type="InterPro" id="IPR050491">
    <property type="entry name" value="AmpC-like"/>
</dbReference>
<evidence type="ECO:0000313" key="3">
    <source>
        <dbReference type="Proteomes" id="UP000236732"/>
    </source>
</evidence>
<reference evidence="2 3" key="1">
    <citation type="submission" date="2016-10" db="EMBL/GenBank/DDBJ databases">
        <authorList>
            <person name="de Groot N.N."/>
        </authorList>
    </citation>
    <scope>NUCLEOTIDE SEQUENCE [LARGE SCALE GENOMIC DNA]</scope>
    <source>
        <strain evidence="2 3">CGMCC 4.7037</strain>
    </source>
</reference>
<keyword evidence="3" id="KW-1185">Reference proteome</keyword>
<dbReference type="InterPro" id="IPR001466">
    <property type="entry name" value="Beta-lactam-related"/>
</dbReference>
<gene>
    <name evidence="2" type="ORF">SAMN05444920_11282</name>
</gene>
<dbReference type="Pfam" id="PF00144">
    <property type="entry name" value="Beta-lactamase"/>
    <property type="match status" value="1"/>
</dbReference>
<dbReference type="AlphaFoldDB" id="A0A1H6ELX8"/>